<reference evidence="4 5" key="1">
    <citation type="submission" date="2023-02" db="EMBL/GenBank/DDBJ databases">
        <title>Genome sequence of Novosphingobium humi KACC 19094.</title>
        <authorList>
            <person name="Kim S."/>
            <person name="Heo J."/>
            <person name="Kwon S.-W."/>
        </authorList>
    </citation>
    <scope>NUCLEOTIDE SEQUENCE [LARGE SCALE GENOMIC DNA]</scope>
    <source>
        <strain evidence="4 5">KACC 19094</strain>
        <plasmid evidence="4 5">unnamed1</plasmid>
    </source>
</reference>
<dbReference type="Pfam" id="PF16220">
    <property type="entry name" value="DUF4880"/>
    <property type="match status" value="1"/>
</dbReference>
<feature type="domain" description="FecR N-terminal" evidence="3">
    <location>
        <begin position="16"/>
        <end position="55"/>
    </location>
</feature>
<proteinExistence type="predicted"/>
<keyword evidence="5" id="KW-1185">Reference proteome</keyword>
<dbReference type="PANTHER" id="PTHR30273">
    <property type="entry name" value="PERIPLASMIC SIGNAL SENSOR AND SIGMA FACTOR ACTIVATOR FECR-RELATED"/>
    <property type="match status" value="1"/>
</dbReference>
<keyword evidence="1" id="KW-0812">Transmembrane</keyword>
<protein>
    <submittedName>
        <fullName evidence="4">FecR domain-containing protein</fullName>
    </submittedName>
</protein>
<keyword evidence="1" id="KW-0472">Membrane</keyword>
<geneLocation type="plasmid" evidence="4 5">
    <name>unnamed1</name>
</geneLocation>
<dbReference type="Proteomes" id="UP001218231">
    <property type="component" value="Plasmid unnamed1"/>
</dbReference>
<evidence type="ECO:0000259" key="2">
    <source>
        <dbReference type="Pfam" id="PF04773"/>
    </source>
</evidence>
<organism evidence="4 5">
    <name type="scientific">Novosphingobium humi</name>
    <dbReference type="NCBI Taxonomy" id="2282397"/>
    <lineage>
        <taxon>Bacteria</taxon>
        <taxon>Pseudomonadati</taxon>
        <taxon>Pseudomonadota</taxon>
        <taxon>Alphaproteobacteria</taxon>
        <taxon>Sphingomonadales</taxon>
        <taxon>Sphingomonadaceae</taxon>
        <taxon>Novosphingobium</taxon>
    </lineage>
</organism>
<evidence type="ECO:0000259" key="3">
    <source>
        <dbReference type="Pfam" id="PF16220"/>
    </source>
</evidence>
<name>A0ABY7U0P6_9SPHN</name>
<dbReference type="InterPro" id="IPR012373">
    <property type="entry name" value="Ferrdict_sens_TM"/>
</dbReference>
<sequence length="359" mass="38631">MMEEAQTPPSHGQLRDEAADWFTIMRGPDAETRRQEFEAWLARGAVQRMAYNRIAETFSLGKFLNETSETEKPDLPKPQGENRRRMYLAFVGTALVGLTAIGAFHWYGDIPAGNLASPPPIAVSLPSGAQPQKLATAIGEIRFFKLADGSTVTLDTGSLLLISLSKTERDLRLVRGHARFEVAHEARPFVVSAGGGTVTARGTIFDVTVADDRRIKVHLLRGAVDVAMADARGQSGGPPLRLTPGQQISLEEGGVLQLAQASDANNGDAQWPDGLRDYENVRLSDLIADANRYASQPLVAASDDVNEIRVSGTFRVTDTKHLAQNLAGLLGLTLVASPNSLSLARSCPAGRQNICQPPS</sequence>
<dbReference type="InterPro" id="IPR006860">
    <property type="entry name" value="FecR"/>
</dbReference>
<evidence type="ECO:0000256" key="1">
    <source>
        <dbReference type="SAM" id="Phobius"/>
    </source>
</evidence>
<dbReference type="Gene3D" id="2.60.120.1440">
    <property type="match status" value="1"/>
</dbReference>
<evidence type="ECO:0000313" key="4">
    <source>
        <dbReference type="EMBL" id="WCT79099.1"/>
    </source>
</evidence>
<keyword evidence="1" id="KW-1133">Transmembrane helix</keyword>
<dbReference type="InterPro" id="IPR032623">
    <property type="entry name" value="FecR_N"/>
</dbReference>
<dbReference type="Pfam" id="PF04773">
    <property type="entry name" value="FecR"/>
    <property type="match status" value="1"/>
</dbReference>
<dbReference type="PANTHER" id="PTHR30273:SF2">
    <property type="entry name" value="PROTEIN FECR"/>
    <property type="match status" value="1"/>
</dbReference>
<accession>A0ABY7U0P6</accession>
<keyword evidence="4" id="KW-0614">Plasmid</keyword>
<dbReference type="EMBL" id="CP117418">
    <property type="protein sequence ID" value="WCT79099.1"/>
    <property type="molecule type" value="Genomic_DNA"/>
</dbReference>
<dbReference type="RefSeq" id="WP_273619385.1">
    <property type="nucleotide sequence ID" value="NZ_CP117418.1"/>
</dbReference>
<evidence type="ECO:0000313" key="5">
    <source>
        <dbReference type="Proteomes" id="UP001218231"/>
    </source>
</evidence>
<feature type="domain" description="FecR protein" evidence="2">
    <location>
        <begin position="133"/>
        <end position="224"/>
    </location>
</feature>
<gene>
    <name evidence="4" type="ORF">PQ457_18980</name>
</gene>
<dbReference type="PIRSF" id="PIRSF018266">
    <property type="entry name" value="FecR"/>
    <property type="match status" value="1"/>
</dbReference>
<feature type="transmembrane region" description="Helical" evidence="1">
    <location>
        <begin position="87"/>
        <end position="107"/>
    </location>
</feature>